<dbReference type="SUPFAM" id="SSF49452">
    <property type="entry name" value="Starch-binding domain-like"/>
    <property type="match status" value="1"/>
</dbReference>
<evidence type="ECO:0000256" key="5">
    <source>
        <dbReference type="ARBA" id="ARBA00023077"/>
    </source>
</evidence>
<dbReference type="GO" id="GO:0044718">
    <property type="term" value="P:siderophore transmembrane transport"/>
    <property type="evidence" value="ECO:0007669"/>
    <property type="project" value="TreeGrafter"/>
</dbReference>
<keyword evidence="3" id="KW-0812">Transmembrane</keyword>
<keyword evidence="5" id="KW-0798">TonB box</keyword>
<dbReference type="Pfam" id="PF13620">
    <property type="entry name" value="CarboxypepD_reg"/>
    <property type="match status" value="1"/>
</dbReference>
<dbReference type="PANTHER" id="PTHR30069">
    <property type="entry name" value="TONB-DEPENDENT OUTER MEMBRANE RECEPTOR"/>
    <property type="match status" value="1"/>
</dbReference>
<dbReference type="PROSITE" id="PS52016">
    <property type="entry name" value="TONB_DEPENDENT_REC_3"/>
    <property type="match status" value="1"/>
</dbReference>
<proteinExistence type="predicted"/>
<dbReference type="Gene3D" id="2.170.130.10">
    <property type="entry name" value="TonB-dependent receptor, plug domain"/>
    <property type="match status" value="1"/>
</dbReference>
<dbReference type="InterPro" id="IPR013784">
    <property type="entry name" value="Carb-bd-like_fold"/>
</dbReference>
<name>A0A0F9IMT7_9ZZZZ</name>
<dbReference type="InterPro" id="IPR012910">
    <property type="entry name" value="Plug_dom"/>
</dbReference>
<dbReference type="GO" id="GO:0030246">
    <property type="term" value="F:carbohydrate binding"/>
    <property type="evidence" value="ECO:0007669"/>
    <property type="project" value="InterPro"/>
</dbReference>
<feature type="domain" description="TonB-dependent receptor plug" evidence="10">
    <location>
        <begin position="122"/>
        <end position="231"/>
    </location>
</feature>
<dbReference type="InterPro" id="IPR039426">
    <property type="entry name" value="TonB-dep_rcpt-like"/>
</dbReference>
<accession>A0A0F9IMT7</accession>
<keyword evidence="6" id="KW-0472">Membrane</keyword>
<evidence type="ECO:0000256" key="2">
    <source>
        <dbReference type="ARBA" id="ARBA00022448"/>
    </source>
</evidence>
<sequence length="792" mass="87802">MKKKVLLCMFVFLIPLFSQAKDLGRIQGQVRKAAEPIAGVDVVLEELSLSRRTDNNGVYFFNRIPPGKYTLTFTLGEDSITKEDVTVTTNVTAVCDVDVEWEVQLAHKITVFGASRNTERIVDAPAAVTVVEEAQIEREAAHGQLPKILETTSGVDSTQSGLYDFNFNTRGFNSSLNRRVLTLIDSVDMSAIFLGAQIWTLASSFLPDMASMEMIRGPGSALYGANAYNGVFNISSKDPRYSQGGIMRLSFGELGSNRLDLRYAGSLGNDWYFTVMGGNMGSRDFTRSRNESVEYEGLPVEVVPLASDRLKTAHAKIRVDKHFASGSVLTVETWAVDHEGFTFVSGAGRMQSRSLSLPLARVNFKSSHWNILLYGYTMDWEGISLGSGGRLFNDMYRLHAEVQGFTDFAKGKGRIVGGFSLRKEGADTANKQGVQTLASEDRNEHMEAVFGQFDYRLTDKLKVVLAGRLDISTLHDTLFSPKASLVYSFNPGHSLRLTFNKAFQTPNYSEFFLRLPVAPSVDLSAIEAGLSAAFGGMDLGLGFDNVPVLALGNENLKVEEITSYEIGYSNIFGRKLIFNINYYRSQLKNFVTDLLALVNPAYGPYAPPNSLPAPIPDIILATLQASLPPSYFAIMSNSLDDGSAILAARSYTNAGKAKAQGIELNLQYFLNEHWNIDCNYTWFDFTIEEELIADRILANTPEHRVNFGVVYISDWLDVSMQYRWIDAFPWAAGIFEGDVKSYNLADLTANVYFGDGFSLGINISNLLNNKHHQSFGGDILRRHAVATFSYRW</sequence>
<dbReference type="AlphaFoldDB" id="A0A0F9IMT7"/>
<dbReference type="PANTHER" id="PTHR30069:SF29">
    <property type="entry name" value="HEMOGLOBIN AND HEMOGLOBIN-HAPTOGLOBIN-BINDING PROTEIN 1-RELATED"/>
    <property type="match status" value="1"/>
</dbReference>
<dbReference type="InterPro" id="IPR000531">
    <property type="entry name" value="Beta-barrel_TonB"/>
</dbReference>
<gene>
    <name evidence="11" type="ORF">LCGC14_1560010</name>
</gene>
<comment type="subcellular location">
    <subcellularLocation>
        <location evidence="1">Cell outer membrane</location>
        <topology evidence="1">Multi-pass membrane protein</topology>
    </subcellularLocation>
</comment>
<keyword evidence="7" id="KW-0675">Receptor</keyword>
<keyword evidence="8" id="KW-0998">Cell outer membrane</keyword>
<evidence type="ECO:0000256" key="7">
    <source>
        <dbReference type="ARBA" id="ARBA00023170"/>
    </source>
</evidence>
<evidence type="ECO:0000256" key="1">
    <source>
        <dbReference type="ARBA" id="ARBA00004571"/>
    </source>
</evidence>
<dbReference type="Gene3D" id="2.40.170.20">
    <property type="entry name" value="TonB-dependent receptor, beta-barrel domain"/>
    <property type="match status" value="1"/>
</dbReference>
<dbReference type="Gene3D" id="2.60.40.1120">
    <property type="entry name" value="Carboxypeptidase-like, regulatory domain"/>
    <property type="match status" value="1"/>
</dbReference>
<reference evidence="11" key="1">
    <citation type="journal article" date="2015" name="Nature">
        <title>Complex archaea that bridge the gap between prokaryotes and eukaryotes.</title>
        <authorList>
            <person name="Spang A."/>
            <person name="Saw J.H."/>
            <person name="Jorgensen S.L."/>
            <person name="Zaremba-Niedzwiedzka K."/>
            <person name="Martijn J."/>
            <person name="Lind A.E."/>
            <person name="van Eijk R."/>
            <person name="Schleper C."/>
            <person name="Guy L."/>
            <person name="Ettema T.J."/>
        </authorList>
    </citation>
    <scope>NUCLEOTIDE SEQUENCE</scope>
</reference>
<dbReference type="GO" id="GO:0009279">
    <property type="term" value="C:cell outer membrane"/>
    <property type="evidence" value="ECO:0007669"/>
    <property type="project" value="UniProtKB-SubCell"/>
</dbReference>
<evidence type="ECO:0000256" key="4">
    <source>
        <dbReference type="ARBA" id="ARBA00022729"/>
    </source>
</evidence>
<dbReference type="Pfam" id="PF00593">
    <property type="entry name" value="TonB_dep_Rec_b-barrel"/>
    <property type="match status" value="1"/>
</dbReference>
<dbReference type="Pfam" id="PF07715">
    <property type="entry name" value="Plug"/>
    <property type="match status" value="1"/>
</dbReference>
<dbReference type="GO" id="GO:0015344">
    <property type="term" value="F:siderophore uptake transmembrane transporter activity"/>
    <property type="evidence" value="ECO:0007669"/>
    <property type="project" value="TreeGrafter"/>
</dbReference>
<evidence type="ECO:0008006" key="12">
    <source>
        <dbReference type="Google" id="ProtNLM"/>
    </source>
</evidence>
<evidence type="ECO:0000313" key="11">
    <source>
        <dbReference type="EMBL" id="KKM46472.1"/>
    </source>
</evidence>
<dbReference type="InterPro" id="IPR036942">
    <property type="entry name" value="Beta-barrel_TonB_sf"/>
</dbReference>
<dbReference type="SUPFAM" id="SSF56935">
    <property type="entry name" value="Porins"/>
    <property type="match status" value="1"/>
</dbReference>
<feature type="domain" description="TonB-dependent receptor-like beta-barrel" evidence="9">
    <location>
        <begin position="375"/>
        <end position="766"/>
    </location>
</feature>
<keyword evidence="2" id="KW-0813">Transport</keyword>
<evidence type="ECO:0000256" key="8">
    <source>
        <dbReference type="ARBA" id="ARBA00023237"/>
    </source>
</evidence>
<protein>
    <recommendedName>
        <fullName evidence="12">TonB-dependent receptor plug domain-containing protein</fullName>
    </recommendedName>
</protein>
<keyword evidence="4" id="KW-0732">Signal</keyword>
<evidence type="ECO:0000259" key="10">
    <source>
        <dbReference type="Pfam" id="PF07715"/>
    </source>
</evidence>
<evidence type="ECO:0000259" key="9">
    <source>
        <dbReference type="Pfam" id="PF00593"/>
    </source>
</evidence>
<dbReference type="EMBL" id="LAZR01012038">
    <property type="protein sequence ID" value="KKM46472.1"/>
    <property type="molecule type" value="Genomic_DNA"/>
</dbReference>
<organism evidence="11">
    <name type="scientific">marine sediment metagenome</name>
    <dbReference type="NCBI Taxonomy" id="412755"/>
    <lineage>
        <taxon>unclassified sequences</taxon>
        <taxon>metagenomes</taxon>
        <taxon>ecological metagenomes</taxon>
    </lineage>
</organism>
<comment type="caution">
    <text evidence="11">The sequence shown here is derived from an EMBL/GenBank/DDBJ whole genome shotgun (WGS) entry which is preliminary data.</text>
</comment>
<evidence type="ECO:0000256" key="3">
    <source>
        <dbReference type="ARBA" id="ARBA00022692"/>
    </source>
</evidence>
<evidence type="ECO:0000256" key="6">
    <source>
        <dbReference type="ARBA" id="ARBA00023136"/>
    </source>
</evidence>
<dbReference type="InterPro" id="IPR037066">
    <property type="entry name" value="Plug_dom_sf"/>
</dbReference>